<dbReference type="Proteomes" id="UP001589818">
    <property type="component" value="Unassembled WGS sequence"/>
</dbReference>
<evidence type="ECO:0000313" key="2">
    <source>
        <dbReference type="Proteomes" id="UP001589818"/>
    </source>
</evidence>
<dbReference type="SUPFAM" id="SSF53474">
    <property type="entry name" value="alpha/beta-Hydrolases"/>
    <property type="match status" value="1"/>
</dbReference>
<evidence type="ECO:0000313" key="1">
    <source>
        <dbReference type="EMBL" id="MFC0392075.1"/>
    </source>
</evidence>
<reference evidence="1 2" key="1">
    <citation type="submission" date="2024-09" db="EMBL/GenBank/DDBJ databases">
        <authorList>
            <person name="Sun Q."/>
            <person name="Mori K."/>
        </authorList>
    </citation>
    <scope>NUCLEOTIDE SEQUENCE [LARGE SCALE GENOMIC DNA]</scope>
    <source>
        <strain evidence="1 2">CCM 4839</strain>
    </source>
</reference>
<dbReference type="Gene3D" id="3.40.50.1820">
    <property type="entry name" value="alpha/beta hydrolase"/>
    <property type="match status" value="1"/>
</dbReference>
<name>A0ABV6J864_9BACL</name>
<sequence>MQGKLETISFMGRDIHIYTPPTYNSIDLFPAVYVQDGSYLFMDSIEDLERDFAGGLTQEVVFIGIEPDDRYREYTPWYAPRLRAEEGFDGEGDSYLAFVTEKVMPFIQAHYRIVDDSEQTAITGGSLGALISLYAAYKKPQYFGRIALMSASLWYENALAFVEENEFMQDSLCIYMYVGELEAAGRGNIQEQMVPNNRKAYQILKGKLPGGSEQIKFETDPEGVHEHRYFNQYFPNAMRFIYPGRHA</sequence>
<proteinExistence type="predicted"/>
<dbReference type="EMBL" id="JBHLVF010000013">
    <property type="protein sequence ID" value="MFC0392075.1"/>
    <property type="molecule type" value="Genomic_DNA"/>
</dbReference>
<dbReference type="Pfam" id="PF00756">
    <property type="entry name" value="Esterase"/>
    <property type="match status" value="1"/>
</dbReference>
<dbReference type="RefSeq" id="WP_204820415.1">
    <property type="nucleotide sequence ID" value="NZ_JANHOF010000007.1"/>
</dbReference>
<comment type="caution">
    <text evidence="1">The sequence shown here is derived from an EMBL/GenBank/DDBJ whole genome shotgun (WGS) entry which is preliminary data.</text>
</comment>
<dbReference type="GO" id="GO:0016787">
    <property type="term" value="F:hydrolase activity"/>
    <property type="evidence" value="ECO:0007669"/>
    <property type="project" value="UniProtKB-KW"/>
</dbReference>
<organism evidence="1 2">
    <name type="scientific">Paenibacillus mendelii</name>
    <dbReference type="NCBI Taxonomy" id="206163"/>
    <lineage>
        <taxon>Bacteria</taxon>
        <taxon>Bacillati</taxon>
        <taxon>Bacillota</taxon>
        <taxon>Bacilli</taxon>
        <taxon>Bacillales</taxon>
        <taxon>Paenibacillaceae</taxon>
        <taxon>Paenibacillus</taxon>
    </lineage>
</organism>
<dbReference type="InterPro" id="IPR000801">
    <property type="entry name" value="Esterase-like"/>
</dbReference>
<dbReference type="InterPro" id="IPR050583">
    <property type="entry name" value="Mycobacterial_A85_antigen"/>
</dbReference>
<keyword evidence="1" id="KW-0378">Hydrolase</keyword>
<dbReference type="PANTHER" id="PTHR48098">
    <property type="entry name" value="ENTEROCHELIN ESTERASE-RELATED"/>
    <property type="match status" value="1"/>
</dbReference>
<protein>
    <submittedName>
        <fullName evidence="1">Alpha/beta hydrolase</fullName>
    </submittedName>
</protein>
<dbReference type="InterPro" id="IPR029058">
    <property type="entry name" value="AB_hydrolase_fold"/>
</dbReference>
<accession>A0ABV6J864</accession>
<gene>
    <name evidence="1" type="ORF">ACFFJ8_11950</name>
</gene>
<dbReference type="PANTHER" id="PTHR48098:SF3">
    <property type="entry name" value="IRON(III) ENTEROBACTIN ESTERASE"/>
    <property type="match status" value="1"/>
</dbReference>
<keyword evidence="2" id="KW-1185">Reference proteome</keyword>